<evidence type="ECO:0000313" key="1">
    <source>
        <dbReference type="EMBL" id="QDV44167.1"/>
    </source>
</evidence>
<reference evidence="1 2" key="1">
    <citation type="submission" date="2019-03" db="EMBL/GenBank/DDBJ databases">
        <title>Deep-cultivation of Planctomycetes and their phenomic and genomic characterization uncovers novel biology.</title>
        <authorList>
            <person name="Wiegand S."/>
            <person name="Jogler M."/>
            <person name="Boedeker C."/>
            <person name="Pinto D."/>
            <person name="Vollmers J."/>
            <person name="Rivas-Marin E."/>
            <person name="Kohn T."/>
            <person name="Peeters S.H."/>
            <person name="Heuer A."/>
            <person name="Rast P."/>
            <person name="Oberbeckmann S."/>
            <person name="Bunk B."/>
            <person name="Jeske O."/>
            <person name="Meyerdierks A."/>
            <person name="Storesund J.E."/>
            <person name="Kallscheuer N."/>
            <person name="Luecker S."/>
            <person name="Lage O.M."/>
            <person name="Pohl T."/>
            <person name="Merkel B.J."/>
            <person name="Hornburger P."/>
            <person name="Mueller R.-W."/>
            <person name="Bruemmer F."/>
            <person name="Labrenz M."/>
            <person name="Spormann A.M."/>
            <person name="Op den Camp H."/>
            <person name="Overmann J."/>
            <person name="Amann R."/>
            <person name="Jetten M.S.M."/>
            <person name="Mascher T."/>
            <person name="Medema M.H."/>
            <person name="Devos D.P."/>
            <person name="Kaster A.-K."/>
            <person name="Ovreas L."/>
            <person name="Rohde M."/>
            <person name="Galperin M.Y."/>
            <person name="Jogler C."/>
        </authorList>
    </citation>
    <scope>NUCLEOTIDE SEQUENCE [LARGE SCALE GENOMIC DNA]</scope>
    <source>
        <strain evidence="1 2">Enr13</strain>
    </source>
</reference>
<dbReference type="KEGG" id="snep:Enr13x_40290"/>
<dbReference type="EMBL" id="CP037423">
    <property type="protein sequence ID" value="QDV44167.1"/>
    <property type="molecule type" value="Genomic_DNA"/>
</dbReference>
<dbReference type="AlphaFoldDB" id="A0A518HTP4"/>
<name>A0A518HTP4_9BACT</name>
<sequence length="172" mass="18970">MPEFTDFAQSLSQSFSTELQSAIQAAPLPPLGDGTLQKPLLTLLSGGIGDHLIDVPAARQMEVMSGLWLVAGDIHRSHSISQDLGSPEGSFLHGIMHRREGDFGNSKYWFRRVGSHCVFDQINTETDGHYADPFEFVDQCQQALAGGSDEAVDQCVASQWIEWQALMMYLVQ</sequence>
<keyword evidence="2" id="KW-1185">Reference proteome</keyword>
<organism evidence="1 2">
    <name type="scientific">Stieleria neptunia</name>
    <dbReference type="NCBI Taxonomy" id="2527979"/>
    <lineage>
        <taxon>Bacteria</taxon>
        <taxon>Pseudomonadati</taxon>
        <taxon>Planctomycetota</taxon>
        <taxon>Planctomycetia</taxon>
        <taxon>Pirellulales</taxon>
        <taxon>Pirellulaceae</taxon>
        <taxon>Stieleria</taxon>
    </lineage>
</organism>
<dbReference type="OrthoDB" id="370799at2"/>
<protein>
    <submittedName>
        <fullName evidence="1">Uncharacterized protein</fullName>
    </submittedName>
</protein>
<dbReference type="Proteomes" id="UP000319004">
    <property type="component" value="Chromosome"/>
</dbReference>
<proteinExistence type="predicted"/>
<accession>A0A518HTP4</accession>
<dbReference type="RefSeq" id="WP_145388551.1">
    <property type="nucleotide sequence ID" value="NZ_CP037423.1"/>
</dbReference>
<evidence type="ECO:0000313" key="2">
    <source>
        <dbReference type="Proteomes" id="UP000319004"/>
    </source>
</evidence>
<gene>
    <name evidence="1" type="ORF">Enr13x_40290</name>
</gene>